<dbReference type="SUPFAM" id="SSF49482">
    <property type="entry name" value="Aromatic compound dioxygenase"/>
    <property type="match status" value="1"/>
</dbReference>
<keyword evidence="4" id="KW-0223">Dioxygenase</keyword>
<feature type="region of interest" description="Disordered" evidence="7">
    <location>
        <begin position="316"/>
        <end position="382"/>
    </location>
</feature>
<sequence>MAPPRFYGDEPHLKDYTAENITTNAILSNTGRARDPRHVAFMEQLIPYLHKFIREKPLKPERWEKDVHFGRNNPNTRDQREEEFMLLSHMFGVSTLVEAIHHPRPPNCTEGTIQGPFSSIKPPAYPNGTDIMGDLRGQDMLVVGSIRDTSGNPIEGVKVHAWHADSEGKYDVELGQNKRWDYTFDYDGPYHRGKFTSNEEGDFWFRTIGPWHYGVPKTIAVDNLVRVLGRHSLRPPSVHFVFEKPGYDKLITSLFVKNNRYVGTDFAISVKESLLVDVVKIDEETIKKYGSHTGADLIKYTFVLATEDEVNELKAQQREKKKKVKGKKVEKDGKDEEDKNGDRDDEDGKDRNGKGKANERPYKRVRTDAGGSRLPTLSMLLN</sequence>
<dbReference type="InterPro" id="IPR000627">
    <property type="entry name" value="Intradiol_dOase_C"/>
</dbReference>
<dbReference type="PANTHER" id="PTHR33711">
    <property type="entry name" value="DIOXYGENASE, PUTATIVE (AFU_ORTHOLOGUE AFUA_2G02910)-RELATED"/>
    <property type="match status" value="1"/>
</dbReference>
<keyword evidence="6" id="KW-0408">Iron</keyword>
<organism evidence="10 11">
    <name type="scientific">Cladobotryum mycophilum</name>
    <dbReference type="NCBI Taxonomy" id="491253"/>
    <lineage>
        <taxon>Eukaryota</taxon>
        <taxon>Fungi</taxon>
        <taxon>Dikarya</taxon>
        <taxon>Ascomycota</taxon>
        <taxon>Pezizomycotina</taxon>
        <taxon>Sordariomycetes</taxon>
        <taxon>Hypocreomycetidae</taxon>
        <taxon>Hypocreales</taxon>
        <taxon>Hypocreaceae</taxon>
        <taxon>Cladobotryum</taxon>
    </lineage>
</organism>
<evidence type="ECO:0000256" key="7">
    <source>
        <dbReference type="SAM" id="MobiDB-lite"/>
    </source>
</evidence>
<evidence type="ECO:0000256" key="6">
    <source>
        <dbReference type="ARBA" id="ARBA00023004"/>
    </source>
</evidence>
<keyword evidence="3" id="KW-0479">Metal-binding</keyword>
<keyword evidence="11" id="KW-1185">Reference proteome</keyword>
<evidence type="ECO:0000256" key="3">
    <source>
        <dbReference type="ARBA" id="ARBA00022723"/>
    </source>
</evidence>
<dbReference type="Gene3D" id="2.60.130.10">
    <property type="entry name" value="Aromatic compound dioxygenase"/>
    <property type="match status" value="1"/>
</dbReference>
<comment type="cofactor">
    <cofactor evidence="1">
        <name>Fe(3+)</name>
        <dbReference type="ChEBI" id="CHEBI:29034"/>
    </cofactor>
</comment>
<gene>
    <name evidence="10" type="ORF">PT974_01305</name>
</gene>
<evidence type="ECO:0000256" key="4">
    <source>
        <dbReference type="ARBA" id="ARBA00022964"/>
    </source>
</evidence>
<dbReference type="Proteomes" id="UP001338125">
    <property type="component" value="Unassembled WGS sequence"/>
</dbReference>
<name>A0ABR0T3B5_9HYPO</name>
<accession>A0ABR0T3B5</accession>
<dbReference type="Pfam" id="PF00775">
    <property type="entry name" value="Dioxygenase_C"/>
    <property type="match status" value="1"/>
</dbReference>
<protein>
    <submittedName>
        <fullName evidence="10">Catechol 1,2-dioxygenase-like protein</fullName>
    </submittedName>
</protein>
<evidence type="ECO:0000313" key="11">
    <source>
        <dbReference type="Proteomes" id="UP001338125"/>
    </source>
</evidence>
<proteinExistence type="inferred from homology"/>
<comment type="similarity">
    <text evidence="2">Belongs to the intradiol ring-cleavage dioxygenase family.</text>
</comment>
<dbReference type="InterPro" id="IPR007535">
    <property type="entry name" value="Catechol_dOase_N"/>
</dbReference>
<feature type="domain" description="Intradiol ring-cleavage dioxygenases" evidence="8">
    <location>
        <begin position="131"/>
        <end position="283"/>
    </location>
</feature>
<dbReference type="InterPro" id="IPR015889">
    <property type="entry name" value="Intradiol_dOase_core"/>
</dbReference>
<evidence type="ECO:0000259" key="9">
    <source>
        <dbReference type="Pfam" id="PF04444"/>
    </source>
</evidence>
<comment type="caution">
    <text evidence="10">The sequence shown here is derived from an EMBL/GenBank/DDBJ whole genome shotgun (WGS) entry which is preliminary data.</text>
</comment>
<dbReference type="EMBL" id="JAVFKD010000001">
    <property type="protein sequence ID" value="KAK5998921.1"/>
    <property type="molecule type" value="Genomic_DNA"/>
</dbReference>
<evidence type="ECO:0000256" key="5">
    <source>
        <dbReference type="ARBA" id="ARBA00023002"/>
    </source>
</evidence>
<evidence type="ECO:0000256" key="1">
    <source>
        <dbReference type="ARBA" id="ARBA00001965"/>
    </source>
</evidence>
<evidence type="ECO:0000313" key="10">
    <source>
        <dbReference type="EMBL" id="KAK5998921.1"/>
    </source>
</evidence>
<feature type="domain" description="Catechol dioxygenase N-terminal" evidence="9">
    <location>
        <begin position="35"/>
        <end position="107"/>
    </location>
</feature>
<evidence type="ECO:0000259" key="8">
    <source>
        <dbReference type="Pfam" id="PF00775"/>
    </source>
</evidence>
<dbReference type="PANTHER" id="PTHR33711:SF7">
    <property type="entry name" value="INTRADIOL RING-CLEAVAGE DIOXYGENASES DOMAIN-CONTAINING PROTEIN-RELATED"/>
    <property type="match status" value="1"/>
</dbReference>
<dbReference type="Pfam" id="PF04444">
    <property type="entry name" value="Dioxygenase_N"/>
    <property type="match status" value="1"/>
</dbReference>
<feature type="compositionally biased region" description="Basic and acidic residues" evidence="7">
    <location>
        <begin position="327"/>
        <end position="367"/>
    </location>
</feature>
<evidence type="ECO:0000256" key="2">
    <source>
        <dbReference type="ARBA" id="ARBA00007825"/>
    </source>
</evidence>
<keyword evidence="5" id="KW-0560">Oxidoreductase</keyword>
<reference evidence="10 11" key="1">
    <citation type="submission" date="2024-01" db="EMBL/GenBank/DDBJ databases">
        <title>Complete genome of Cladobotryum mycophilum ATHUM6906.</title>
        <authorList>
            <person name="Christinaki A.C."/>
            <person name="Myridakis A.I."/>
            <person name="Kouvelis V.N."/>
        </authorList>
    </citation>
    <scope>NUCLEOTIDE SEQUENCE [LARGE SCALE GENOMIC DNA]</scope>
    <source>
        <strain evidence="10 11">ATHUM6906</strain>
    </source>
</reference>
<dbReference type="InterPro" id="IPR050770">
    <property type="entry name" value="Intradiol_RC_Dioxygenase"/>
</dbReference>